<evidence type="ECO:0000313" key="11">
    <source>
        <dbReference type="EMBL" id="AQQ71730.1"/>
    </source>
</evidence>
<gene>
    <name evidence="7 11" type="primary">rpsD</name>
    <name evidence="11" type="ORF">SMSP2_02108</name>
</gene>
<evidence type="ECO:0000256" key="5">
    <source>
        <dbReference type="ARBA" id="ARBA00023274"/>
    </source>
</evidence>
<dbReference type="GO" id="GO:0042274">
    <property type="term" value="P:ribosomal small subunit biogenesis"/>
    <property type="evidence" value="ECO:0007669"/>
    <property type="project" value="TreeGrafter"/>
</dbReference>
<dbReference type="PROSITE" id="PS50889">
    <property type="entry name" value="S4"/>
    <property type="match status" value="1"/>
</dbReference>
<dbReference type="RefSeq" id="WP_146683876.1">
    <property type="nucleotide sequence ID" value="NZ_CP019646.1"/>
</dbReference>
<comment type="function">
    <text evidence="7">With S5 and S12 plays an important role in translational accuracy.</text>
</comment>
<keyword evidence="12" id="KW-1185">Reference proteome</keyword>
<evidence type="ECO:0000259" key="9">
    <source>
        <dbReference type="SMART" id="SM00363"/>
    </source>
</evidence>
<dbReference type="GO" id="GO:0015935">
    <property type="term" value="C:small ribosomal subunit"/>
    <property type="evidence" value="ECO:0007669"/>
    <property type="project" value="InterPro"/>
</dbReference>
<dbReference type="InterPro" id="IPR022801">
    <property type="entry name" value="Ribosomal_uS4"/>
</dbReference>
<dbReference type="KEGG" id="pbas:SMSP2_02108"/>
<comment type="subunit">
    <text evidence="7">Part of the 30S ribosomal subunit. Contacts protein S5. The interaction surface between S4 and S5 is involved in control of translational fidelity.</text>
</comment>
<keyword evidence="2 7" id="KW-0699">rRNA-binding</keyword>
<dbReference type="SUPFAM" id="SSF55174">
    <property type="entry name" value="Alpha-L RNA-binding motif"/>
    <property type="match status" value="1"/>
</dbReference>
<dbReference type="PANTHER" id="PTHR11831:SF4">
    <property type="entry name" value="SMALL RIBOSOMAL SUBUNIT PROTEIN US4M"/>
    <property type="match status" value="1"/>
</dbReference>
<evidence type="ECO:0000256" key="3">
    <source>
        <dbReference type="ARBA" id="ARBA00022884"/>
    </source>
</evidence>
<keyword evidence="5 7" id="KW-0687">Ribonucleoprotein</keyword>
<accession>A0A1Q2MGC7</accession>
<comment type="similarity">
    <text evidence="1 7">Belongs to the universal ribosomal protein uS4 family.</text>
</comment>
<dbReference type="AlphaFoldDB" id="A0A1Q2MGC7"/>
<evidence type="ECO:0000256" key="2">
    <source>
        <dbReference type="ARBA" id="ARBA00022730"/>
    </source>
</evidence>
<evidence type="ECO:0000259" key="10">
    <source>
        <dbReference type="SMART" id="SM01390"/>
    </source>
</evidence>
<dbReference type="GO" id="GO:0019843">
    <property type="term" value="F:rRNA binding"/>
    <property type="evidence" value="ECO:0007669"/>
    <property type="project" value="UniProtKB-UniRule"/>
</dbReference>
<protein>
    <recommendedName>
        <fullName evidence="6 7">Small ribosomal subunit protein uS4</fullName>
    </recommendedName>
</protein>
<dbReference type="NCBIfam" id="NF003717">
    <property type="entry name" value="PRK05327.1"/>
    <property type="match status" value="1"/>
</dbReference>
<dbReference type="Proteomes" id="UP000188181">
    <property type="component" value="Chromosome"/>
</dbReference>
<dbReference type="STRING" id="1851148.SMSP2_02108"/>
<feature type="domain" description="Small ribosomal subunit protein uS4 N-terminal" evidence="10">
    <location>
        <begin position="3"/>
        <end position="91"/>
    </location>
</feature>
<dbReference type="Pfam" id="PF01479">
    <property type="entry name" value="S4"/>
    <property type="match status" value="1"/>
</dbReference>
<dbReference type="OrthoDB" id="9803672at2"/>
<evidence type="ECO:0000256" key="6">
    <source>
        <dbReference type="ARBA" id="ARBA00035254"/>
    </source>
</evidence>
<feature type="region of interest" description="Disordered" evidence="8">
    <location>
        <begin position="15"/>
        <end position="39"/>
    </location>
</feature>
<dbReference type="InterPro" id="IPR002942">
    <property type="entry name" value="S4_RNA-bd"/>
</dbReference>
<dbReference type="SMART" id="SM00363">
    <property type="entry name" value="S4"/>
    <property type="match status" value="1"/>
</dbReference>
<dbReference type="CDD" id="cd00165">
    <property type="entry name" value="S4"/>
    <property type="match status" value="1"/>
</dbReference>
<dbReference type="InterPro" id="IPR001912">
    <property type="entry name" value="Ribosomal_uS4_N"/>
</dbReference>
<dbReference type="Gene3D" id="1.10.1050.10">
    <property type="entry name" value="Ribosomal Protein S4 Delta 41, Chain A, domain 1"/>
    <property type="match status" value="1"/>
</dbReference>
<dbReference type="InterPro" id="IPR036986">
    <property type="entry name" value="S4_RNA-bd_sf"/>
</dbReference>
<dbReference type="NCBIfam" id="TIGR01017">
    <property type="entry name" value="rpsD_bact"/>
    <property type="match status" value="1"/>
</dbReference>
<organism evidence="11 12">
    <name type="scientific">Limihaloglobus sulfuriphilus</name>
    <dbReference type="NCBI Taxonomy" id="1851148"/>
    <lineage>
        <taxon>Bacteria</taxon>
        <taxon>Pseudomonadati</taxon>
        <taxon>Planctomycetota</taxon>
        <taxon>Phycisphaerae</taxon>
        <taxon>Sedimentisphaerales</taxon>
        <taxon>Sedimentisphaeraceae</taxon>
        <taxon>Limihaloglobus</taxon>
    </lineage>
</organism>
<proteinExistence type="inferred from homology"/>
<dbReference type="GO" id="GO:0003735">
    <property type="term" value="F:structural constituent of ribosome"/>
    <property type="evidence" value="ECO:0007669"/>
    <property type="project" value="InterPro"/>
</dbReference>
<name>A0A1Q2MGC7_9BACT</name>
<feature type="domain" description="RNA-binding S4" evidence="9">
    <location>
        <begin position="92"/>
        <end position="150"/>
    </location>
</feature>
<keyword evidence="4 7" id="KW-0689">Ribosomal protein</keyword>
<evidence type="ECO:0000256" key="7">
    <source>
        <dbReference type="HAMAP-Rule" id="MF_01306"/>
    </source>
</evidence>
<evidence type="ECO:0000256" key="1">
    <source>
        <dbReference type="ARBA" id="ARBA00007465"/>
    </source>
</evidence>
<dbReference type="SMART" id="SM01390">
    <property type="entry name" value="Ribosomal_S4"/>
    <property type="match status" value="1"/>
</dbReference>
<dbReference type="InterPro" id="IPR005709">
    <property type="entry name" value="Ribosomal_uS4_bac-type"/>
</dbReference>
<keyword evidence="3 7" id="KW-0694">RNA-binding</keyword>
<dbReference type="HAMAP" id="MF_01306_B">
    <property type="entry name" value="Ribosomal_uS4_B"/>
    <property type="match status" value="1"/>
</dbReference>
<feature type="compositionally biased region" description="Basic residues" evidence="8">
    <location>
        <begin position="26"/>
        <end position="39"/>
    </location>
</feature>
<evidence type="ECO:0000313" key="12">
    <source>
        <dbReference type="Proteomes" id="UP000188181"/>
    </source>
</evidence>
<comment type="function">
    <text evidence="7">One of the primary rRNA binding proteins, it binds directly to 16S rRNA where it nucleates assembly of the body of the 30S subunit.</text>
</comment>
<dbReference type="GO" id="GO:0006412">
    <property type="term" value="P:translation"/>
    <property type="evidence" value="ECO:0007669"/>
    <property type="project" value="UniProtKB-UniRule"/>
</dbReference>
<dbReference type="EMBL" id="CP019646">
    <property type="protein sequence ID" value="AQQ71730.1"/>
    <property type="molecule type" value="Genomic_DNA"/>
</dbReference>
<reference evidence="12" key="1">
    <citation type="submission" date="2017-02" db="EMBL/GenBank/DDBJ databases">
        <title>Comparative genomics and description of representatives of a novel lineage of planctomycetes thriving in anoxic sediments.</title>
        <authorList>
            <person name="Spring S."/>
            <person name="Bunk B."/>
            <person name="Sproer C."/>
        </authorList>
    </citation>
    <scope>NUCLEOTIDE SEQUENCE [LARGE SCALE GENOMIC DNA]</scope>
    <source>
        <strain evidence="12">SM-Chi-D1</strain>
    </source>
</reference>
<evidence type="ECO:0000256" key="4">
    <source>
        <dbReference type="ARBA" id="ARBA00022980"/>
    </source>
</evidence>
<dbReference type="FunFam" id="3.10.290.10:FF:000001">
    <property type="entry name" value="30S ribosomal protein S4"/>
    <property type="match status" value="1"/>
</dbReference>
<dbReference type="Gene3D" id="3.10.290.10">
    <property type="entry name" value="RNA-binding S4 domain"/>
    <property type="match status" value="1"/>
</dbReference>
<dbReference type="Pfam" id="PF00163">
    <property type="entry name" value="Ribosomal_S4"/>
    <property type="match status" value="1"/>
</dbReference>
<dbReference type="PANTHER" id="PTHR11831">
    <property type="entry name" value="30S 40S RIBOSOMAL PROTEIN"/>
    <property type="match status" value="1"/>
</dbReference>
<evidence type="ECO:0000256" key="8">
    <source>
        <dbReference type="SAM" id="MobiDB-lite"/>
    </source>
</evidence>
<sequence length="204" mass="23845">MSNYTGPKVRLSRKLGVPIAETPKHVNPRKQTRPGQHGFKRSRATLYGTQLKEKQKIAYYYNVQNKQLRQYMKLAEQSRLTTDVAFQQILETRLDNVIRRLRWARTIWQARQVVGHGHVKLNGRRVDLPSIRVKVGDVIEIKERSKKYITEVIESTASMGFAVPDWLTADDKNLKATVIRLPEHDEVRLPFEVDFTNIIEFYTR</sequence>